<keyword evidence="1" id="KW-1133">Transmembrane helix</keyword>
<dbReference type="Proteomes" id="UP001177003">
    <property type="component" value="Chromosome 0"/>
</dbReference>
<evidence type="ECO:0000256" key="1">
    <source>
        <dbReference type="SAM" id="Phobius"/>
    </source>
</evidence>
<feature type="transmembrane region" description="Helical" evidence="1">
    <location>
        <begin position="118"/>
        <end position="139"/>
    </location>
</feature>
<gene>
    <name evidence="2" type="ORF">LSALG_LOCUS1893</name>
</gene>
<keyword evidence="3" id="KW-1185">Reference proteome</keyword>
<keyword evidence="1" id="KW-0472">Membrane</keyword>
<accession>A0AA35XZJ4</accession>
<keyword evidence="1" id="KW-0812">Transmembrane</keyword>
<sequence length="165" mass="17703">MGKIPSTLGLLSTGVDVENVLCSHCEEVVEGYHALVECKYANTIIQLVLKWCRFPLIELKTVHEVITYTQAWSTCPQKKEGGVVAAIISVAVAAAVTVVVVAVTCVVVPAMVKIVENIAMVVVFVAMAVQLPIGARDVVKPLLSILESKVGLPISRTLGVTWHTR</sequence>
<feature type="transmembrane region" description="Helical" evidence="1">
    <location>
        <begin position="83"/>
        <end position="112"/>
    </location>
</feature>
<reference evidence="2" key="1">
    <citation type="submission" date="2023-04" db="EMBL/GenBank/DDBJ databases">
        <authorList>
            <person name="Vijverberg K."/>
            <person name="Xiong W."/>
            <person name="Schranz E."/>
        </authorList>
    </citation>
    <scope>NUCLEOTIDE SEQUENCE</scope>
</reference>
<evidence type="ECO:0000313" key="3">
    <source>
        <dbReference type="Proteomes" id="UP001177003"/>
    </source>
</evidence>
<dbReference type="AlphaFoldDB" id="A0AA35XZJ4"/>
<proteinExistence type="predicted"/>
<dbReference type="EMBL" id="OX465086">
    <property type="protein sequence ID" value="CAI9261089.1"/>
    <property type="molecule type" value="Genomic_DNA"/>
</dbReference>
<name>A0AA35XZJ4_LACSI</name>
<organism evidence="2 3">
    <name type="scientific">Lactuca saligna</name>
    <name type="common">Willowleaf lettuce</name>
    <dbReference type="NCBI Taxonomy" id="75948"/>
    <lineage>
        <taxon>Eukaryota</taxon>
        <taxon>Viridiplantae</taxon>
        <taxon>Streptophyta</taxon>
        <taxon>Embryophyta</taxon>
        <taxon>Tracheophyta</taxon>
        <taxon>Spermatophyta</taxon>
        <taxon>Magnoliopsida</taxon>
        <taxon>eudicotyledons</taxon>
        <taxon>Gunneridae</taxon>
        <taxon>Pentapetalae</taxon>
        <taxon>asterids</taxon>
        <taxon>campanulids</taxon>
        <taxon>Asterales</taxon>
        <taxon>Asteraceae</taxon>
        <taxon>Cichorioideae</taxon>
        <taxon>Cichorieae</taxon>
        <taxon>Lactucinae</taxon>
        <taxon>Lactuca</taxon>
    </lineage>
</organism>
<evidence type="ECO:0000313" key="2">
    <source>
        <dbReference type="EMBL" id="CAI9261089.1"/>
    </source>
</evidence>
<protein>
    <submittedName>
        <fullName evidence="2">Uncharacterized protein</fullName>
    </submittedName>
</protein>